<keyword evidence="7" id="KW-1015">Disulfide bond</keyword>
<dbReference type="InterPro" id="IPR050430">
    <property type="entry name" value="Peptidase_S1"/>
</dbReference>
<evidence type="ECO:0000256" key="9">
    <source>
        <dbReference type="SAM" id="SignalP"/>
    </source>
</evidence>
<dbReference type="GO" id="GO:0005576">
    <property type="term" value="C:extracellular region"/>
    <property type="evidence" value="ECO:0007669"/>
    <property type="project" value="UniProtKB-SubCell"/>
</dbReference>
<keyword evidence="9" id="KW-0732">Signal</keyword>
<dbReference type="AlphaFoldDB" id="A0AAN7NYL9"/>
<evidence type="ECO:0000256" key="3">
    <source>
        <dbReference type="ARBA" id="ARBA00022525"/>
    </source>
</evidence>
<dbReference type="PROSITE" id="PS50240">
    <property type="entry name" value="TRYPSIN_DOM"/>
    <property type="match status" value="1"/>
</dbReference>
<reference evidence="12" key="1">
    <citation type="submission" date="2023-01" db="EMBL/GenBank/DDBJ databases">
        <title>Key to firefly adult light organ development and bioluminescence: homeobox transcription factors regulate luciferase expression and transportation to peroxisome.</title>
        <authorList>
            <person name="Fu X."/>
        </authorList>
    </citation>
    <scope>NUCLEOTIDE SEQUENCE [LARGE SCALE GENOMIC DNA]</scope>
</reference>
<dbReference type="InterPro" id="IPR033116">
    <property type="entry name" value="TRYPSIN_SER"/>
</dbReference>
<dbReference type="Proteomes" id="UP001353858">
    <property type="component" value="Unassembled WGS sequence"/>
</dbReference>
<dbReference type="InterPro" id="IPR001314">
    <property type="entry name" value="Peptidase_S1A"/>
</dbReference>
<proteinExistence type="inferred from homology"/>
<dbReference type="GO" id="GO:0004252">
    <property type="term" value="F:serine-type endopeptidase activity"/>
    <property type="evidence" value="ECO:0007669"/>
    <property type="project" value="InterPro"/>
</dbReference>
<evidence type="ECO:0000256" key="2">
    <source>
        <dbReference type="ARBA" id="ARBA00007664"/>
    </source>
</evidence>
<evidence type="ECO:0000256" key="6">
    <source>
        <dbReference type="ARBA" id="ARBA00022825"/>
    </source>
</evidence>
<evidence type="ECO:0000256" key="5">
    <source>
        <dbReference type="ARBA" id="ARBA00022801"/>
    </source>
</evidence>
<evidence type="ECO:0000256" key="4">
    <source>
        <dbReference type="ARBA" id="ARBA00022670"/>
    </source>
</evidence>
<dbReference type="GO" id="GO:0016485">
    <property type="term" value="P:protein processing"/>
    <property type="evidence" value="ECO:0007669"/>
    <property type="project" value="UniProtKB-ARBA"/>
</dbReference>
<protein>
    <recommendedName>
        <fullName evidence="10">Peptidase S1 domain-containing protein</fullName>
    </recommendedName>
</protein>
<evidence type="ECO:0000259" key="10">
    <source>
        <dbReference type="PROSITE" id="PS50240"/>
    </source>
</evidence>
<feature type="chain" id="PRO_5042967466" description="Peptidase S1 domain-containing protein" evidence="9">
    <location>
        <begin position="21"/>
        <end position="247"/>
    </location>
</feature>
<name>A0AAN7NYL9_9COLE</name>
<dbReference type="Pfam" id="PF00089">
    <property type="entry name" value="Trypsin"/>
    <property type="match status" value="1"/>
</dbReference>
<dbReference type="SUPFAM" id="SSF50494">
    <property type="entry name" value="Trypsin-like serine proteases"/>
    <property type="match status" value="1"/>
</dbReference>
<evidence type="ECO:0000256" key="1">
    <source>
        <dbReference type="ARBA" id="ARBA00004613"/>
    </source>
</evidence>
<dbReference type="Gene3D" id="2.40.10.10">
    <property type="entry name" value="Trypsin-like serine proteases"/>
    <property type="match status" value="2"/>
</dbReference>
<accession>A0AAN7NYL9</accession>
<feature type="signal peptide" evidence="9">
    <location>
        <begin position="1"/>
        <end position="20"/>
    </location>
</feature>
<evidence type="ECO:0000256" key="8">
    <source>
        <dbReference type="RuleBase" id="RU363034"/>
    </source>
</evidence>
<keyword evidence="3" id="KW-0964">Secreted</keyword>
<dbReference type="InterPro" id="IPR009003">
    <property type="entry name" value="Peptidase_S1_PA"/>
</dbReference>
<dbReference type="PROSITE" id="PS00135">
    <property type="entry name" value="TRYPSIN_SER"/>
    <property type="match status" value="1"/>
</dbReference>
<keyword evidence="5 8" id="KW-0378">Hydrolase</keyword>
<dbReference type="EMBL" id="JARPUR010000007">
    <property type="protein sequence ID" value="KAK4872919.1"/>
    <property type="molecule type" value="Genomic_DNA"/>
</dbReference>
<keyword evidence="6 8" id="KW-0720">Serine protease</keyword>
<dbReference type="FunFam" id="2.40.10.10:FF:000047">
    <property type="entry name" value="Trypsin eta"/>
    <property type="match status" value="1"/>
</dbReference>
<evidence type="ECO:0000313" key="12">
    <source>
        <dbReference type="Proteomes" id="UP001353858"/>
    </source>
</evidence>
<dbReference type="PRINTS" id="PR00722">
    <property type="entry name" value="CHYMOTRYPSIN"/>
</dbReference>
<sequence length="247" mass="26431">MIPIVVCCLFLVGSWTGVSASPLDRIIGGSDAEIGQYPHQVSLRLGKHFCGGSIISDNWILTAAHCVVSVDMNQVDVVVGTNTLRSGGLKYSVAKDVPHQDYNSITTKNDIALLQLRQFIAFSNTVQIIALADNPAPTTTSCMFSGWGLTSYPSEELPSNLQHIEMYTVAIEFCKRELKGRPVHKSNVCAGKSGGRGACNGDSGGPLIAGNAQIGIFSWSIPCASGKPEVFTSVPSFRKWIKNKTGI</sequence>
<comment type="similarity">
    <text evidence="2">Belongs to the peptidase S1 family.</text>
</comment>
<dbReference type="InterPro" id="IPR043504">
    <property type="entry name" value="Peptidase_S1_PA_chymotrypsin"/>
</dbReference>
<evidence type="ECO:0000313" key="11">
    <source>
        <dbReference type="EMBL" id="KAK4872919.1"/>
    </source>
</evidence>
<evidence type="ECO:0000256" key="7">
    <source>
        <dbReference type="ARBA" id="ARBA00023157"/>
    </source>
</evidence>
<dbReference type="PANTHER" id="PTHR24276:SF96">
    <property type="entry name" value="PEPTIDASE S1 DOMAIN-CONTAINING PROTEIN"/>
    <property type="match status" value="1"/>
</dbReference>
<keyword evidence="4 8" id="KW-0645">Protease</keyword>
<gene>
    <name evidence="11" type="ORF">RN001_014948</name>
</gene>
<organism evidence="11 12">
    <name type="scientific">Aquatica leii</name>
    <dbReference type="NCBI Taxonomy" id="1421715"/>
    <lineage>
        <taxon>Eukaryota</taxon>
        <taxon>Metazoa</taxon>
        <taxon>Ecdysozoa</taxon>
        <taxon>Arthropoda</taxon>
        <taxon>Hexapoda</taxon>
        <taxon>Insecta</taxon>
        <taxon>Pterygota</taxon>
        <taxon>Neoptera</taxon>
        <taxon>Endopterygota</taxon>
        <taxon>Coleoptera</taxon>
        <taxon>Polyphaga</taxon>
        <taxon>Elateriformia</taxon>
        <taxon>Elateroidea</taxon>
        <taxon>Lampyridae</taxon>
        <taxon>Luciolinae</taxon>
        <taxon>Aquatica</taxon>
    </lineage>
</organism>
<dbReference type="PROSITE" id="PS00134">
    <property type="entry name" value="TRYPSIN_HIS"/>
    <property type="match status" value="1"/>
</dbReference>
<dbReference type="InterPro" id="IPR001254">
    <property type="entry name" value="Trypsin_dom"/>
</dbReference>
<comment type="caution">
    <text evidence="11">The sequence shown here is derived from an EMBL/GenBank/DDBJ whole genome shotgun (WGS) entry which is preliminary data.</text>
</comment>
<comment type="subcellular location">
    <subcellularLocation>
        <location evidence="1">Secreted</location>
    </subcellularLocation>
</comment>
<dbReference type="InterPro" id="IPR018114">
    <property type="entry name" value="TRYPSIN_HIS"/>
</dbReference>
<dbReference type="CDD" id="cd00190">
    <property type="entry name" value="Tryp_SPc"/>
    <property type="match status" value="1"/>
</dbReference>
<keyword evidence="12" id="KW-1185">Reference proteome</keyword>
<feature type="domain" description="Peptidase S1" evidence="10">
    <location>
        <begin position="26"/>
        <end position="246"/>
    </location>
</feature>
<dbReference type="PANTHER" id="PTHR24276">
    <property type="entry name" value="POLYSERASE-RELATED"/>
    <property type="match status" value="1"/>
</dbReference>
<dbReference type="SMART" id="SM00020">
    <property type="entry name" value="Tryp_SPc"/>
    <property type="match status" value="1"/>
</dbReference>